<dbReference type="AlphaFoldDB" id="A0A0B2X2E7"/>
<dbReference type="GO" id="GO:0006629">
    <property type="term" value="P:lipid metabolic process"/>
    <property type="evidence" value="ECO:0007669"/>
    <property type="project" value="InterPro"/>
</dbReference>
<comment type="caution">
    <text evidence="2">The sequence shown here is derived from an EMBL/GenBank/DDBJ whole genome shotgun (WGS) entry which is preliminary data.</text>
</comment>
<dbReference type="PANTHER" id="PTHR13593:SF140">
    <property type="entry name" value="PLC-LIKE PHOSPHODIESTERASE"/>
    <property type="match status" value="1"/>
</dbReference>
<feature type="region of interest" description="Disordered" evidence="1">
    <location>
        <begin position="49"/>
        <end position="76"/>
    </location>
</feature>
<evidence type="ECO:0000256" key="1">
    <source>
        <dbReference type="SAM" id="MobiDB-lite"/>
    </source>
</evidence>
<organism evidence="2 3">
    <name type="scientific">Metarhizium album (strain ARSEF 1941)</name>
    <dbReference type="NCBI Taxonomy" id="1081103"/>
    <lineage>
        <taxon>Eukaryota</taxon>
        <taxon>Fungi</taxon>
        <taxon>Dikarya</taxon>
        <taxon>Ascomycota</taxon>
        <taxon>Pezizomycotina</taxon>
        <taxon>Sordariomycetes</taxon>
        <taxon>Hypocreomycetidae</taxon>
        <taxon>Hypocreales</taxon>
        <taxon>Clavicipitaceae</taxon>
        <taxon>Metarhizium</taxon>
    </lineage>
</organism>
<gene>
    <name evidence="2" type="ORF">MAM_03113</name>
</gene>
<protein>
    <submittedName>
        <fullName evidence="2">PLC-like phosphodiesterase, TIM beta/alpha-barrel domain protein</fullName>
    </submittedName>
</protein>
<dbReference type="GeneID" id="63737568"/>
<dbReference type="SUPFAM" id="SSF51695">
    <property type="entry name" value="PLC-like phosphodiesterases"/>
    <property type="match status" value="1"/>
</dbReference>
<evidence type="ECO:0000313" key="3">
    <source>
        <dbReference type="Proteomes" id="UP000030816"/>
    </source>
</evidence>
<dbReference type="Pfam" id="PF26146">
    <property type="entry name" value="PI-PLC_X"/>
    <property type="match status" value="1"/>
</dbReference>
<dbReference type="InterPro" id="IPR051057">
    <property type="entry name" value="PI-PLC_domain"/>
</dbReference>
<dbReference type="HOGENOM" id="CLU_037358_0_0_1"/>
<dbReference type="EMBL" id="AZHE01000005">
    <property type="protein sequence ID" value="KHN99415.1"/>
    <property type="molecule type" value="Genomic_DNA"/>
</dbReference>
<keyword evidence="3" id="KW-1185">Reference proteome</keyword>
<dbReference type="InterPro" id="IPR017946">
    <property type="entry name" value="PLC-like_Pdiesterase_TIM-brl"/>
</dbReference>
<dbReference type="GO" id="GO:0008081">
    <property type="term" value="F:phosphoric diester hydrolase activity"/>
    <property type="evidence" value="ECO:0007669"/>
    <property type="project" value="InterPro"/>
</dbReference>
<evidence type="ECO:0000313" key="2">
    <source>
        <dbReference type="EMBL" id="KHN99415.1"/>
    </source>
</evidence>
<dbReference type="RefSeq" id="XP_040680481.1">
    <property type="nucleotide sequence ID" value="XM_040821912.1"/>
</dbReference>
<feature type="region of interest" description="Disordered" evidence="1">
    <location>
        <begin position="1"/>
        <end position="37"/>
    </location>
</feature>
<accession>A0A0B2X2E7</accession>
<reference evidence="2 3" key="1">
    <citation type="journal article" date="2014" name="Proc. Natl. Acad. Sci. U.S.A.">
        <title>Trajectory and genomic determinants of fungal-pathogen speciation and host adaptation.</title>
        <authorList>
            <person name="Hu X."/>
            <person name="Xiao G."/>
            <person name="Zheng P."/>
            <person name="Shang Y."/>
            <person name="Su Y."/>
            <person name="Zhang X."/>
            <person name="Liu X."/>
            <person name="Zhan S."/>
            <person name="St Leger R.J."/>
            <person name="Wang C."/>
        </authorList>
    </citation>
    <scope>NUCLEOTIDE SEQUENCE [LARGE SCALE GENOMIC DNA]</scope>
    <source>
        <strain evidence="2 3">ARSEF 1941</strain>
    </source>
</reference>
<dbReference type="Proteomes" id="UP000030816">
    <property type="component" value="Unassembled WGS sequence"/>
</dbReference>
<dbReference type="Gene3D" id="3.20.20.190">
    <property type="entry name" value="Phosphatidylinositol (PI) phosphodiesterase"/>
    <property type="match status" value="1"/>
</dbReference>
<name>A0A0B2X2E7_METAS</name>
<feature type="compositionally biased region" description="Polar residues" evidence="1">
    <location>
        <begin position="1"/>
        <end position="19"/>
    </location>
</feature>
<dbReference type="PANTHER" id="PTHR13593">
    <property type="match status" value="1"/>
</dbReference>
<dbReference type="STRING" id="1081103.A0A0B2X2E7"/>
<dbReference type="OrthoDB" id="7984201at2759"/>
<sequence length="404" mass="44348">MSQTASYTATSDLTFLTGTRTERPPFETGPPTGPYQSYGSKITLTGASSRTTAVTSSSGTTTTGANFTTTASPTPTNTQPCNNHVEFCTRRYSNITNVGCHNSPFVVPGNSGSNQAVDVLTQLNDGIRFLQAQIQWPPNSSTPHFCHTSCDLLDAGPIYNWLGRVAGWVDAHPYDVVTILLGNGNYSDPSLYVPFIERSGITKYVYSAPYLPMALNDWPTLEDMIIRGKRVVMFLDYQANQTKYPWLLDEFSQMWETPFDPQDRAFPCTVQRPPDLSKKAAMDRMYLMNHNLNVQFDVFGVQLLVPAVSLLNETNGFNGTGSAGLAANNCRSDWGRAPNVINVDYYNYGSPKPCSVFAAAAAVNNVTYDYSEPCGEPSAASHSTRAPTLWVMFATFAVVAFWCH</sequence>
<proteinExistence type="predicted"/>